<dbReference type="Proteomes" id="UP000318384">
    <property type="component" value="Chromosome"/>
</dbReference>
<gene>
    <name evidence="1" type="ORF">V202x_36810</name>
</gene>
<protein>
    <submittedName>
        <fullName evidence="1">Uncharacterized protein</fullName>
    </submittedName>
</protein>
<sequence>MKSQLITWTVSTLLVCCLLQKTEANNNYFLPGDAFFHCIITENVLQKLDKDPERVLYYRFVCEPAFCGYAGYSKISLKSENQKLADNIQKAYYQIRKSVPLELRVDEISPNSALKKTKEKLTKFEEINGLSLFLYNEDYEWQKRKIAIKYNEDWIKDLQKFGFKGGRYCEFVKTSDAIVRSWALGNYIKPLAVQLPEVAIEKYKTVNVPMTPKGPLKALILFDRDYKQYFNMKRGMQLLEVSNKEIKHYYVDKREWKLDEEE</sequence>
<name>A0A517WYE9_9PLAN</name>
<keyword evidence="2" id="KW-1185">Reference proteome</keyword>
<accession>A0A517WYE9</accession>
<evidence type="ECO:0000313" key="2">
    <source>
        <dbReference type="Proteomes" id="UP000318384"/>
    </source>
</evidence>
<proteinExistence type="predicted"/>
<reference evidence="1 2" key="1">
    <citation type="submission" date="2019-03" db="EMBL/GenBank/DDBJ databases">
        <title>Deep-cultivation of Planctomycetes and their phenomic and genomic characterization uncovers novel biology.</title>
        <authorList>
            <person name="Wiegand S."/>
            <person name="Jogler M."/>
            <person name="Boedeker C."/>
            <person name="Pinto D."/>
            <person name="Vollmers J."/>
            <person name="Rivas-Marin E."/>
            <person name="Kohn T."/>
            <person name="Peeters S.H."/>
            <person name="Heuer A."/>
            <person name="Rast P."/>
            <person name="Oberbeckmann S."/>
            <person name="Bunk B."/>
            <person name="Jeske O."/>
            <person name="Meyerdierks A."/>
            <person name="Storesund J.E."/>
            <person name="Kallscheuer N."/>
            <person name="Luecker S."/>
            <person name="Lage O.M."/>
            <person name="Pohl T."/>
            <person name="Merkel B.J."/>
            <person name="Hornburger P."/>
            <person name="Mueller R.-W."/>
            <person name="Bruemmer F."/>
            <person name="Labrenz M."/>
            <person name="Spormann A.M."/>
            <person name="Op den Camp H."/>
            <person name="Overmann J."/>
            <person name="Amann R."/>
            <person name="Jetten M.S.M."/>
            <person name="Mascher T."/>
            <person name="Medema M.H."/>
            <person name="Devos D.P."/>
            <person name="Kaster A.-K."/>
            <person name="Ovreas L."/>
            <person name="Rohde M."/>
            <person name="Galperin M.Y."/>
            <person name="Jogler C."/>
        </authorList>
    </citation>
    <scope>NUCLEOTIDE SEQUENCE [LARGE SCALE GENOMIC DNA]</scope>
    <source>
        <strain evidence="1 2">V202</strain>
    </source>
</reference>
<dbReference type="AlphaFoldDB" id="A0A517WYE9"/>
<dbReference type="EMBL" id="CP037422">
    <property type="protein sequence ID" value="QDU10282.1"/>
    <property type="molecule type" value="Genomic_DNA"/>
</dbReference>
<evidence type="ECO:0000313" key="1">
    <source>
        <dbReference type="EMBL" id="QDU10282.1"/>
    </source>
</evidence>
<organism evidence="1 2">
    <name type="scientific">Gimesia aquarii</name>
    <dbReference type="NCBI Taxonomy" id="2527964"/>
    <lineage>
        <taxon>Bacteria</taxon>
        <taxon>Pseudomonadati</taxon>
        <taxon>Planctomycetota</taxon>
        <taxon>Planctomycetia</taxon>
        <taxon>Planctomycetales</taxon>
        <taxon>Planctomycetaceae</taxon>
        <taxon>Gimesia</taxon>
    </lineage>
</organism>